<evidence type="ECO:0000313" key="2">
    <source>
        <dbReference type="Proteomes" id="UP000298218"/>
    </source>
</evidence>
<name>A0A4Y8KR66_9MICO</name>
<organism evidence="1 2">
    <name type="scientific">Cryobacterium psychrophilum</name>
    <dbReference type="NCBI Taxonomy" id="41988"/>
    <lineage>
        <taxon>Bacteria</taxon>
        <taxon>Bacillati</taxon>
        <taxon>Actinomycetota</taxon>
        <taxon>Actinomycetes</taxon>
        <taxon>Micrococcales</taxon>
        <taxon>Microbacteriaceae</taxon>
        <taxon>Cryobacterium</taxon>
    </lineage>
</organism>
<dbReference type="AlphaFoldDB" id="A0A4Y8KR66"/>
<dbReference type="Proteomes" id="UP000298218">
    <property type="component" value="Unassembled WGS sequence"/>
</dbReference>
<dbReference type="OrthoDB" id="4332145at2"/>
<dbReference type="EMBL" id="SOHQ01000013">
    <property type="protein sequence ID" value="TFD80832.1"/>
    <property type="molecule type" value="Genomic_DNA"/>
</dbReference>
<protein>
    <submittedName>
        <fullName evidence="1">Cytochrome c biogenesis protein CcdA</fullName>
    </submittedName>
</protein>
<sequence length="229" mass="24078">MLLPAFFALAFSSPTRLLGRTVIFYLGLITTLVPVVILAGTVGAFLMQNRTMLVIGAASLVIVLGLIQLVGIRIPALTRSGAGEGTSSASVFILGSAYGVAGLRAGPILGSVLTIAAVGGNAACGGILLTIYALGMTIPLFVLALVWDRLKVAERGWVKPHTVRVGRWQNSWLMVASGLLSIGLGALVIFIAVAGIYFLRTRRRDVTVVPAAVAHLATRQLDGWAYIRI</sequence>
<accession>A0A4Y8KR66</accession>
<proteinExistence type="predicted"/>
<comment type="caution">
    <text evidence="1">The sequence shown here is derived from an EMBL/GenBank/DDBJ whole genome shotgun (WGS) entry which is preliminary data.</text>
</comment>
<dbReference type="PANTHER" id="PTHR31272:SF4">
    <property type="entry name" value="CYTOCHROME C-TYPE BIOGENESIS PROTEIN HI_1454-RELATED"/>
    <property type="match status" value="1"/>
</dbReference>
<dbReference type="PANTHER" id="PTHR31272">
    <property type="entry name" value="CYTOCHROME C-TYPE BIOGENESIS PROTEIN HI_1454-RELATED"/>
    <property type="match status" value="1"/>
</dbReference>
<dbReference type="RefSeq" id="WP_134173842.1">
    <property type="nucleotide sequence ID" value="NZ_SODI01000001.1"/>
</dbReference>
<dbReference type="InterPro" id="IPR051790">
    <property type="entry name" value="Cytochrome_c-biogenesis_DsbD"/>
</dbReference>
<keyword evidence="2" id="KW-1185">Reference proteome</keyword>
<evidence type="ECO:0000313" key="1">
    <source>
        <dbReference type="EMBL" id="TFD80832.1"/>
    </source>
</evidence>
<reference evidence="1 2" key="1">
    <citation type="submission" date="2019-03" db="EMBL/GenBank/DDBJ databases">
        <title>Genomics of glacier-inhabiting Cryobacterium strains.</title>
        <authorList>
            <person name="Liu Q."/>
            <person name="Xin Y.-H."/>
        </authorList>
    </citation>
    <scope>NUCLEOTIDE SEQUENCE [LARGE SCALE GENOMIC DNA]</scope>
    <source>
        <strain evidence="1 2">CGMCC 1.4292</strain>
    </source>
</reference>
<gene>
    <name evidence="1" type="ORF">E3T53_04195</name>
</gene>